<evidence type="ECO:0000256" key="6">
    <source>
        <dbReference type="ARBA" id="ARBA00022833"/>
    </source>
</evidence>
<keyword evidence="6" id="KW-0862">Zinc</keyword>
<dbReference type="AlphaFoldDB" id="A0A9N8H3K1"/>
<feature type="domain" description="Peptidase M43 pregnancy-associated plasma-A" evidence="11">
    <location>
        <begin position="225"/>
        <end position="350"/>
    </location>
</feature>
<dbReference type="PANTHER" id="PTHR47466:SF1">
    <property type="entry name" value="METALLOPROTEASE MEP1 (AFU_ORTHOLOGUE AFUA_1G07730)-RELATED"/>
    <property type="match status" value="1"/>
</dbReference>
<dbReference type="Pfam" id="PF05572">
    <property type="entry name" value="Peptidase_M43"/>
    <property type="match status" value="1"/>
</dbReference>
<evidence type="ECO:0000256" key="7">
    <source>
        <dbReference type="ARBA" id="ARBA00023049"/>
    </source>
</evidence>
<reference evidence="12" key="1">
    <citation type="submission" date="2020-06" db="EMBL/GenBank/DDBJ databases">
        <authorList>
            <consortium name="Plant Systems Biology data submission"/>
        </authorList>
    </citation>
    <scope>NUCLEOTIDE SEQUENCE</scope>
    <source>
        <strain evidence="12">D6</strain>
    </source>
</reference>
<dbReference type="GO" id="GO:0006508">
    <property type="term" value="P:proteolysis"/>
    <property type="evidence" value="ECO:0007669"/>
    <property type="project" value="UniProtKB-KW"/>
</dbReference>
<feature type="signal peptide" evidence="10">
    <location>
        <begin position="1"/>
        <end position="23"/>
    </location>
</feature>
<evidence type="ECO:0000256" key="8">
    <source>
        <dbReference type="ARBA" id="ARBA00023157"/>
    </source>
</evidence>
<protein>
    <submittedName>
        <fullName evidence="12">Extracellular metalloprotease</fullName>
    </submittedName>
</protein>
<name>A0A9N8H3K1_9STRA</name>
<accession>A0A9N8H3K1</accession>
<feature type="region of interest" description="Disordered" evidence="9">
    <location>
        <begin position="23"/>
        <end position="76"/>
    </location>
</feature>
<dbReference type="InterPro" id="IPR024079">
    <property type="entry name" value="MetalloPept_cat_dom_sf"/>
</dbReference>
<dbReference type="SUPFAM" id="SSF55486">
    <property type="entry name" value="Metalloproteases ('zincins'), catalytic domain"/>
    <property type="match status" value="1"/>
</dbReference>
<sequence>MNLSLLLLMLLLLLLCVLPGSSGHNHHHHHDDHHHNHDHALEDEEAVAEKDDRRLDKMTKQQAQQQEQHYGSQGQYKSFRQWTQSSDFKTTGARCGSHASVDGTAKAKQTYAKWMKQHDCDDETGNCPYMQHLRMGHSFRTIQVYWHSIQKTQGTEGASETVIWDAMDVLNSAFVGTGFQFDLMDITVTNYTPYWEASRQSQDEFDMKAELHRGSCEHLNIYSTGADGLLGWAWFPWDCESSDWYDGVVLNYNTLPGGSAFPYNLGDTLTHEVGHWLGLFHTFEGGCSANGDFISDTPAEAFPDYDCEQNRDSCGDGGRADDVTNFMNYGPDSCMDHFTIGQVGRMHAAVSAYRPKPPRPWPY</sequence>
<keyword evidence="5" id="KW-0378">Hydrolase</keyword>
<dbReference type="InterPro" id="IPR008754">
    <property type="entry name" value="Peptidase_M43"/>
</dbReference>
<evidence type="ECO:0000256" key="2">
    <source>
        <dbReference type="ARBA" id="ARBA00022670"/>
    </source>
</evidence>
<evidence type="ECO:0000313" key="12">
    <source>
        <dbReference type="EMBL" id="CAB9500678.1"/>
    </source>
</evidence>
<keyword evidence="8" id="KW-1015">Disulfide bond</keyword>
<dbReference type="Gene3D" id="3.40.390.10">
    <property type="entry name" value="Collagenase (Catalytic Domain)"/>
    <property type="match status" value="1"/>
</dbReference>
<dbReference type="GO" id="GO:0046872">
    <property type="term" value="F:metal ion binding"/>
    <property type="evidence" value="ECO:0007669"/>
    <property type="project" value="UniProtKB-KW"/>
</dbReference>
<evidence type="ECO:0000256" key="10">
    <source>
        <dbReference type="SAM" id="SignalP"/>
    </source>
</evidence>
<evidence type="ECO:0000256" key="3">
    <source>
        <dbReference type="ARBA" id="ARBA00022723"/>
    </source>
</evidence>
<keyword evidence="3" id="KW-0479">Metal-binding</keyword>
<organism evidence="12 13">
    <name type="scientific">Seminavis robusta</name>
    <dbReference type="NCBI Taxonomy" id="568900"/>
    <lineage>
        <taxon>Eukaryota</taxon>
        <taxon>Sar</taxon>
        <taxon>Stramenopiles</taxon>
        <taxon>Ochrophyta</taxon>
        <taxon>Bacillariophyta</taxon>
        <taxon>Bacillariophyceae</taxon>
        <taxon>Bacillariophycidae</taxon>
        <taxon>Naviculales</taxon>
        <taxon>Naviculaceae</taxon>
        <taxon>Seminavis</taxon>
    </lineage>
</organism>
<dbReference type="OrthoDB" id="47886at2759"/>
<dbReference type="Proteomes" id="UP001153069">
    <property type="component" value="Unassembled WGS sequence"/>
</dbReference>
<feature type="compositionally biased region" description="Low complexity" evidence="9">
    <location>
        <begin position="61"/>
        <end position="75"/>
    </location>
</feature>
<dbReference type="EMBL" id="CAICTM010000088">
    <property type="protein sequence ID" value="CAB9500678.1"/>
    <property type="molecule type" value="Genomic_DNA"/>
</dbReference>
<gene>
    <name evidence="12" type="ORF">SEMRO_89_G046980.1</name>
</gene>
<comment type="similarity">
    <text evidence="1">Belongs to the peptidase M43B family.</text>
</comment>
<keyword evidence="7 12" id="KW-0482">Metalloprotease</keyword>
<evidence type="ECO:0000256" key="1">
    <source>
        <dbReference type="ARBA" id="ARBA00008721"/>
    </source>
</evidence>
<dbReference type="CDD" id="cd04275">
    <property type="entry name" value="ZnMc_pappalysin_like"/>
    <property type="match status" value="1"/>
</dbReference>
<proteinExistence type="inferred from homology"/>
<evidence type="ECO:0000256" key="4">
    <source>
        <dbReference type="ARBA" id="ARBA00022729"/>
    </source>
</evidence>
<evidence type="ECO:0000256" key="5">
    <source>
        <dbReference type="ARBA" id="ARBA00022801"/>
    </source>
</evidence>
<evidence type="ECO:0000256" key="9">
    <source>
        <dbReference type="SAM" id="MobiDB-lite"/>
    </source>
</evidence>
<evidence type="ECO:0000259" key="11">
    <source>
        <dbReference type="Pfam" id="PF05572"/>
    </source>
</evidence>
<comment type="caution">
    <text evidence="12">The sequence shown here is derived from an EMBL/GenBank/DDBJ whole genome shotgun (WGS) entry which is preliminary data.</text>
</comment>
<keyword evidence="4 10" id="KW-0732">Signal</keyword>
<dbReference type="GO" id="GO:0008237">
    <property type="term" value="F:metallopeptidase activity"/>
    <property type="evidence" value="ECO:0007669"/>
    <property type="project" value="UniProtKB-KW"/>
</dbReference>
<feature type="chain" id="PRO_5040409666" evidence="10">
    <location>
        <begin position="24"/>
        <end position="363"/>
    </location>
</feature>
<feature type="compositionally biased region" description="Basic and acidic residues" evidence="9">
    <location>
        <begin position="47"/>
        <end position="59"/>
    </location>
</feature>
<dbReference type="PANTHER" id="PTHR47466">
    <property type="match status" value="1"/>
</dbReference>
<keyword evidence="2" id="KW-0645">Protease</keyword>
<keyword evidence="13" id="KW-1185">Reference proteome</keyword>
<evidence type="ECO:0000313" key="13">
    <source>
        <dbReference type="Proteomes" id="UP001153069"/>
    </source>
</evidence>